<comment type="caution">
    <text evidence="2">The sequence shown here is derived from an EMBL/GenBank/DDBJ whole genome shotgun (WGS) entry which is preliminary data.</text>
</comment>
<dbReference type="Proteomes" id="UP000433788">
    <property type="component" value="Unassembled WGS sequence"/>
</dbReference>
<accession>A0A6N7QPL9</accession>
<dbReference type="EMBL" id="WJPP01000001">
    <property type="protein sequence ID" value="MRH77640.1"/>
    <property type="molecule type" value="Genomic_DNA"/>
</dbReference>
<gene>
    <name evidence="2" type="ORF">GH984_02865</name>
</gene>
<proteinExistence type="predicted"/>
<evidence type="ECO:0000313" key="3">
    <source>
        <dbReference type="Proteomes" id="UP000433788"/>
    </source>
</evidence>
<reference evidence="2 3" key="1">
    <citation type="submission" date="2019-11" db="EMBL/GenBank/DDBJ databases">
        <authorList>
            <person name="Zhang X.Y."/>
        </authorList>
    </citation>
    <scope>NUCLEOTIDE SEQUENCE [LARGE SCALE GENOMIC DNA]</scope>
    <source>
        <strain evidence="2 3">C176</strain>
    </source>
</reference>
<organism evidence="2 3">
    <name type="scientific">Spiribacter salilacus</name>
    <dbReference type="NCBI Taxonomy" id="2664894"/>
    <lineage>
        <taxon>Bacteria</taxon>
        <taxon>Pseudomonadati</taxon>
        <taxon>Pseudomonadota</taxon>
        <taxon>Gammaproteobacteria</taxon>
        <taxon>Chromatiales</taxon>
        <taxon>Ectothiorhodospiraceae</taxon>
        <taxon>Spiribacter</taxon>
    </lineage>
</organism>
<dbReference type="RefSeq" id="WP_153718676.1">
    <property type="nucleotide sequence ID" value="NZ_WJPP01000001.1"/>
</dbReference>
<name>A0A6N7QPL9_9GAMM</name>
<dbReference type="AlphaFoldDB" id="A0A6N7QPL9"/>
<evidence type="ECO:0000256" key="1">
    <source>
        <dbReference type="SAM" id="MobiDB-lite"/>
    </source>
</evidence>
<protein>
    <submittedName>
        <fullName evidence="2">Uncharacterized protein</fullName>
    </submittedName>
</protein>
<sequence length="264" mass="29412">MTSTVRAGCIKELAKLNATTTSGEDPPWVIIDIGFSSSKRSCGITINGDKIPDPLQDYRLNSKELKPRGDKHYGMLCPAITEWLKAHHGAGKRRTLNLMIEAPLSMAFAKRAQPQDKRRGARQGNPIARIPDQLQDQDSKGEKRQRQRLWYTQPASGLMVASMRLIQDLATELNGWEIRLFEGFVSFKTGEETEGHWEDTCKLWNALPTYSTTLTNSDGPILASQDGYVTSITTLMGEPSDGNIPPILRVIDLGRAQVFAQETR</sequence>
<feature type="region of interest" description="Disordered" evidence="1">
    <location>
        <begin position="109"/>
        <end position="147"/>
    </location>
</feature>
<evidence type="ECO:0000313" key="2">
    <source>
        <dbReference type="EMBL" id="MRH77640.1"/>
    </source>
</evidence>
<keyword evidence="3" id="KW-1185">Reference proteome</keyword>